<keyword evidence="3" id="KW-1185">Reference proteome</keyword>
<evidence type="ECO:0000313" key="2">
    <source>
        <dbReference type="EMBL" id="ABB09868.1"/>
    </source>
</evidence>
<evidence type="ECO:0000256" key="1">
    <source>
        <dbReference type="SAM" id="MobiDB-lite"/>
    </source>
</evidence>
<feature type="region of interest" description="Disordered" evidence="1">
    <location>
        <begin position="1"/>
        <end position="21"/>
    </location>
</feature>
<proteinExistence type="predicted"/>
<evidence type="ECO:0000313" key="3">
    <source>
        <dbReference type="Proteomes" id="UP000002705"/>
    </source>
</evidence>
<dbReference type="Proteomes" id="UP000002705">
    <property type="component" value="Chromosome 1"/>
</dbReference>
<feature type="compositionally biased region" description="Basic residues" evidence="1">
    <location>
        <begin position="1"/>
        <end position="10"/>
    </location>
</feature>
<name>Q39CE8_BURL3</name>
<accession>Q39CE8</accession>
<protein>
    <submittedName>
        <fullName evidence="2">Uncharacterized protein</fullName>
    </submittedName>
</protein>
<reference evidence="2" key="1">
    <citation type="submission" date="2009-01" db="EMBL/GenBank/DDBJ databases">
        <title>Complete sequence of chromosome 1 of Burkholderia sp. 383.</title>
        <authorList>
            <consortium name="US DOE Joint Genome Institute"/>
            <person name="Copeland A."/>
            <person name="Lucas S."/>
            <person name="Lapidus A."/>
            <person name="Barry K."/>
            <person name="Detter J.C."/>
            <person name="Glavina T."/>
            <person name="Hammon N."/>
            <person name="Israni S."/>
            <person name="Pitluck S."/>
            <person name="Chain P."/>
            <person name="Malfatti S."/>
            <person name="Shin M."/>
            <person name="Vergez L."/>
            <person name="Schmutz J."/>
            <person name="Larimer F."/>
            <person name="Land M."/>
            <person name="Kyrpides N."/>
            <person name="Lykidis A."/>
            <person name="Richardson P."/>
        </authorList>
    </citation>
    <scope>NUCLEOTIDE SEQUENCE</scope>
    <source>
        <strain evidence="2">383</strain>
    </source>
</reference>
<sequence>MTSGGLRRRFSFFSPHPSRRGHRSASLIACTRKIEHNPHNARFYEHPACGSLATDPRVETCFEERGVPGKEIDKITPAFRHIEHVSHPTLRKALP</sequence>
<dbReference type="PATRIC" id="fig|482957.22.peg.3291"/>
<dbReference type="HOGENOM" id="CLU_2367417_0_0_4"/>
<gene>
    <name evidence="2" type="ordered locus">Bcep18194_A6274</name>
</gene>
<dbReference type="EMBL" id="CP000151">
    <property type="protein sequence ID" value="ABB09868.1"/>
    <property type="molecule type" value="Genomic_DNA"/>
</dbReference>
<organism evidence="2 3">
    <name type="scientific">Burkholderia lata (strain ATCC 17760 / DSM 23089 / LMG 22485 / NCIMB 9086 / R18194 / 383)</name>
    <dbReference type="NCBI Taxonomy" id="482957"/>
    <lineage>
        <taxon>Bacteria</taxon>
        <taxon>Pseudomonadati</taxon>
        <taxon>Pseudomonadota</taxon>
        <taxon>Betaproteobacteria</taxon>
        <taxon>Burkholderiales</taxon>
        <taxon>Burkholderiaceae</taxon>
        <taxon>Burkholderia</taxon>
        <taxon>Burkholderia cepacia complex</taxon>
    </lineage>
</organism>
<dbReference type="KEGG" id="bur:Bcep18194_A6274"/>
<dbReference type="AlphaFoldDB" id="Q39CE8"/>